<reference evidence="2" key="1">
    <citation type="journal article" date="2020" name="Stud. Mycol.">
        <title>101 Dothideomycetes genomes: a test case for predicting lifestyles and emergence of pathogens.</title>
        <authorList>
            <person name="Haridas S."/>
            <person name="Albert R."/>
            <person name="Binder M."/>
            <person name="Bloem J."/>
            <person name="Labutti K."/>
            <person name="Salamov A."/>
            <person name="Andreopoulos B."/>
            <person name="Baker S."/>
            <person name="Barry K."/>
            <person name="Bills G."/>
            <person name="Bluhm B."/>
            <person name="Cannon C."/>
            <person name="Castanera R."/>
            <person name="Culley D."/>
            <person name="Daum C."/>
            <person name="Ezra D."/>
            <person name="Gonzalez J."/>
            <person name="Henrissat B."/>
            <person name="Kuo A."/>
            <person name="Liang C."/>
            <person name="Lipzen A."/>
            <person name="Lutzoni F."/>
            <person name="Magnuson J."/>
            <person name="Mondo S."/>
            <person name="Nolan M."/>
            <person name="Ohm R."/>
            <person name="Pangilinan J."/>
            <person name="Park H.-J."/>
            <person name="Ramirez L."/>
            <person name="Alfaro M."/>
            <person name="Sun H."/>
            <person name="Tritt A."/>
            <person name="Yoshinaga Y."/>
            <person name="Zwiers L.-H."/>
            <person name="Turgeon B."/>
            <person name="Goodwin S."/>
            <person name="Spatafora J."/>
            <person name="Crous P."/>
            <person name="Grigoriev I."/>
        </authorList>
    </citation>
    <scope>NUCLEOTIDE SEQUENCE</scope>
    <source>
        <strain evidence="2">CBS 101060</strain>
    </source>
</reference>
<keyword evidence="3" id="KW-1185">Reference proteome</keyword>
<dbReference type="AlphaFoldDB" id="A0A9P4S891"/>
<dbReference type="Proteomes" id="UP000799429">
    <property type="component" value="Unassembled WGS sequence"/>
</dbReference>
<evidence type="ECO:0000313" key="3">
    <source>
        <dbReference type="Proteomes" id="UP000799429"/>
    </source>
</evidence>
<accession>A0A9P4S891</accession>
<proteinExistence type="predicted"/>
<keyword evidence="1" id="KW-1133">Transmembrane helix</keyword>
<evidence type="ECO:0000256" key="1">
    <source>
        <dbReference type="SAM" id="Phobius"/>
    </source>
</evidence>
<name>A0A9P4S891_9PEZI</name>
<gene>
    <name evidence="2" type="ORF">M501DRAFT_995168</name>
</gene>
<keyword evidence="1" id="KW-0812">Transmembrane</keyword>
<feature type="transmembrane region" description="Helical" evidence="1">
    <location>
        <begin position="59"/>
        <end position="76"/>
    </location>
</feature>
<protein>
    <submittedName>
        <fullName evidence="2">Uncharacterized protein</fullName>
    </submittedName>
</protein>
<feature type="transmembrane region" description="Helical" evidence="1">
    <location>
        <begin position="6"/>
        <end position="27"/>
    </location>
</feature>
<sequence length="151" mass="16840">MSFLLPAAYSVQAALSAYGLYFSFIAITNVRQYEEQTERAARYSGTAAHQLRKTRTTQASGVFAFLLSIGCTYFLLYPMRPIFGAGICASNVLHLLATKRFIANFWRPKGKVPFVEGYNNAITATDVVRTVMGWLAVNWAVIGFVKWFGFA</sequence>
<dbReference type="EMBL" id="MU006098">
    <property type="protein sequence ID" value="KAF2837916.1"/>
    <property type="molecule type" value="Genomic_DNA"/>
</dbReference>
<dbReference type="OrthoDB" id="5405107at2759"/>
<evidence type="ECO:0000313" key="2">
    <source>
        <dbReference type="EMBL" id="KAF2837916.1"/>
    </source>
</evidence>
<organism evidence="2 3">
    <name type="scientific">Patellaria atrata CBS 101060</name>
    <dbReference type="NCBI Taxonomy" id="1346257"/>
    <lineage>
        <taxon>Eukaryota</taxon>
        <taxon>Fungi</taxon>
        <taxon>Dikarya</taxon>
        <taxon>Ascomycota</taxon>
        <taxon>Pezizomycotina</taxon>
        <taxon>Dothideomycetes</taxon>
        <taxon>Dothideomycetes incertae sedis</taxon>
        <taxon>Patellariales</taxon>
        <taxon>Patellariaceae</taxon>
        <taxon>Patellaria</taxon>
    </lineage>
</organism>
<comment type="caution">
    <text evidence="2">The sequence shown here is derived from an EMBL/GenBank/DDBJ whole genome shotgun (WGS) entry which is preliminary data.</text>
</comment>
<keyword evidence="1" id="KW-0472">Membrane</keyword>